<dbReference type="SUPFAM" id="SSF54001">
    <property type="entry name" value="Cysteine proteinases"/>
    <property type="match status" value="1"/>
</dbReference>
<dbReference type="AlphaFoldDB" id="A0A816YXN9"/>
<evidence type="ECO:0000259" key="3">
    <source>
        <dbReference type="SMART" id="SM00645"/>
    </source>
</evidence>
<proteinExistence type="inferred from homology"/>
<dbReference type="InterPro" id="IPR025660">
    <property type="entry name" value="Pept_his_AS"/>
</dbReference>
<sequence length="367" mass="41820">MSTKTYFVDHINNTRYPLNGVIRSDTPSTVTVSSALFRDHTLLSAEQLPPKVDLRPDLTTIENQWQTNSCVANAFAGAYEYLLSKATGTQIDVSRLFLYYNARYIGSPYAPITDSGCMLDQAIASLCNYGVCLESLWPFEMQRVNMTPTMEAYQSAKDHKILDWLRLSINLNEMKSCLAQGYPFTFGAELFDSFGQAIRSGVVPMPSAAELDPSQRWDPSRQMKQHSRHAMLAVGYSDRSQVFLVRNSWGTQWGDQGYCYMPYAYLSNPTLCFDAWGDQGYCYMPYAYLSNPTLCFDAWVIRKLATDDFSRDRWSLQDTVDYKLQRSLQHLGASDEHKKWEIIHVEEPDQPAEVSHHTEVGTDSNKK</sequence>
<dbReference type="Proteomes" id="UP000663824">
    <property type="component" value="Unassembled WGS sequence"/>
</dbReference>
<name>A0A816YXN9_9BILA</name>
<dbReference type="InterPro" id="IPR013128">
    <property type="entry name" value="Peptidase_C1A"/>
</dbReference>
<dbReference type="Gene3D" id="3.90.70.10">
    <property type="entry name" value="Cysteine proteinases"/>
    <property type="match status" value="2"/>
</dbReference>
<dbReference type="Pfam" id="PF00112">
    <property type="entry name" value="Peptidase_C1"/>
    <property type="match status" value="1"/>
</dbReference>
<gene>
    <name evidence="4" type="ORF">MBJ925_LOCUS33534</name>
</gene>
<dbReference type="PANTHER" id="PTHR12411">
    <property type="entry name" value="CYSTEINE PROTEASE FAMILY C1-RELATED"/>
    <property type="match status" value="1"/>
</dbReference>
<accession>A0A816YXN9</accession>
<dbReference type="SMART" id="SM00645">
    <property type="entry name" value="Pept_C1"/>
    <property type="match status" value="1"/>
</dbReference>
<organism evidence="4 5">
    <name type="scientific">Rotaria magnacalcarata</name>
    <dbReference type="NCBI Taxonomy" id="392030"/>
    <lineage>
        <taxon>Eukaryota</taxon>
        <taxon>Metazoa</taxon>
        <taxon>Spiralia</taxon>
        <taxon>Gnathifera</taxon>
        <taxon>Rotifera</taxon>
        <taxon>Eurotatoria</taxon>
        <taxon>Bdelloidea</taxon>
        <taxon>Philodinida</taxon>
        <taxon>Philodinidae</taxon>
        <taxon>Rotaria</taxon>
    </lineage>
</organism>
<protein>
    <recommendedName>
        <fullName evidence="3">Peptidase C1A papain C-terminal domain-containing protein</fullName>
    </recommendedName>
</protein>
<dbReference type="GO" id="GO:0008234">
    <property type="term" value="F:cysteine-type peptidase activity"/>
    <property type="evidence" value="ECO:0007669"/>
    <property type="project" value="InterPro"/>
</dbReference>
<feature type="compositionally biased region" description="Basic and acidic residues" evidence="2">
    <location>
        <begin position="354"/>
        <end position="367"/>
    </location>
</feature>
<dbReference type="EMBL" id="CAJNRE010018445">
    <property type="protein sequence ID" value="CAF2165892.1"/>
    <property type="molecule type" value="Genomic_DNA"/>
</dbReference>
<dbReference type="PROSITE" id="PS00639">
    <property type="entry name" value="THIOL_PROTEASE_HIS"/>
    <property type="match status" value="1"/>
</dbReference>
<evidence type="ECO:0000256" key="1">
    <source>
        <dbReference type="ARBA" id="ARBA00008455"/>
    </source>
</evidence>
<dbReference type="InterPro" id="IPR000668">
    <property type="entry name" value="Peptidase_C1A_C"/>
</dbReference>
<comment type="caution">
    <text evidence="4">The sequence shown here is derived from an EMBL/GenBank/DDBJ whole genome shotgun (WGS) entry which is preliminary data.</text>
</comment>
<dbReference type="InterPro" id="IPR038765">
    <property type="entry name" value="Papain-like_cys_pep_sf"/>
</dbReference>
<evidence type="ECO:0000256" key="2">
    <source>
        <dbReference type="SAM" id="MobiDB-lite"/>
    </source>
</evidence>
<evidence type="ECO:0000313" key="5">
    <source>
        <dbReference type="Proteomes" id="UP000663824"/>
    </source>
</evidence>
<evidence type="ECO:0000313" key="4">
    <source>
        <dbReference type="EMBL" id="CAF2165892.1"/>
    </source>
</evidence>
<feature type="domain" description="Peptidase C1A papain C-terminal" evidence="3">
    <location>
        <begin position="48"/>
        <end position="270"/>
    </location>
</feature>
<dbReference type="CDD" id="cd02619">
    <property type="entry name" value="Peptidase_C1"/>
    <property type="match status" value="1"/>
</dbReference>
<comment type="similarity">
    <text evidence="1">Belongs to the peptidase C1 family.</text>
</comment>
<dbReference type="GO" id="GO:0006508">
    <property type="term" value="P:proteolysis"/>
    <property type="evidence" value="ECO:0007669"/>
    <property type="project" value="InterPro"/>
</dbReference>
<feature type="region of interest" description="Disordered" evidence="2">
    <location>
        <begin position="347"/>
        <end position="367"/>
    </location>
</feature>
<reference evidence="4" key="1">
    <citation type="submission" date="2021-02" db="EMBL/GenBank/DDBJ databases">
        <authorList>
            <person name="Nowell W R."/>
        </authorList>
    </citation>
    <scope>NUCLEOTIDE SEQUENCE</scope>
</reference>